<protein>
    <submittedName>
        <fullName evidence="6">OmpA family protein</fullName>
    </submittedName>
</protein>
<evidence type="ECO:0000313" key="7">
    <source>
        <dbReference type="Proteomes" id="UP001595636"/>
    </source>
</evidence>
<dbReference type="InterPro" id="IPR006665">
    <property type="entry name" value="OmpA-like"/>
</dbReference>
<dbReference type="Gene3D" id="3.30.1330.60">
    <property type="entry name" value="OmpA-like domain"/>
    <property type="match status" value="1"/>
</dbReference>
<dbReference type="PROSITE" id="PS51123">
    <property type="entry name" value="OMPA_2"/>
    <property type="match status" value="1"/>
</dbReference>
<feature type="domain" description="OmpA-like" evidence="5">
    <location>
        <begin position="420"/>
        <end position="538"/>
    </location>
</feature>
<dbReference type="Proteomes" id="UP001595636">
    <property type="component" value="Unassembled WGS sequence"/>
</dbReference>
<dbReference type="PRINTS" id="PR01021">
    <property type="entry name" value="OMPADOMAIN"/>
</dbReference>
<evidence type="ECO:0000256" key="4">
    <source>
        <dbReference type="SAM" id="Phobius"/>
    </source>
</evidence>
<keyword evidence="4" id="KW-1133">Transmembrane helix</keyword>
<accession>A0ABV7TQV1</accession>
<evidence type="ECO:0000256" key="2">
    <source>
        <dbReference type="ARBA" id="ARBA00023136"/>
    </source>
</evidence>
<dbReference type="CDD" id="cd07185">
    <property type="entry name" value="OmpA_C-like"/>
    <property type="match status" value="1"/>
</dbReference>
<sequence length="541" mass="58595">MSNRRLRFVLLSCWAALLGLGLLLFCLPLGGWLRWGMVALLLAVLLLALWWRLGRGELDGERLAWLPVGVDPATPVILWRLAASADTAPVAVLHDGQALWLYAADGDQLQALAEDITHWRGRPPEAALLLVAPALCQQLGALHGEVAAWRYGLQLLRQRYGKRISHWLGLYVPGQQLEAASPAWRGVLYHPDQPAQPAAALLERAMTRLDLAGRAAVADVAGEMRTQLVLRWAQTQLLPALCDLSRGLPAMRLHGVLCGELPGQMTSSVLGQWSQQQATLQLKNIAHAGRWPLPAALVPLLVPLLVQPQRLVAGWRSLLHAIQLAALALVIALACSYLGNRQLLQRVAADLASWQQLPAQAGSAERLAVLAQLRADRALLSGYARDGVPLRLGWGLYRGQQLLQPLERAIASWHPPAPPAPPVVIALDSLSLFDSGSARLKPDAGRALVGALLAISAHPDKRVLIAGHSDNTGNSAANQRLSEARAGAVRDWFVAMSKLPSSHFGIQGYGDSRPLVPNDSPQNKARNRRVEITLLPDEPAH</sequence>
<dbReference type="Pfam" id="PF00691">
    <property type="entry name" value="OmpA"/>
    <property type="match status" value="1"/>
</dbReference>
<feature type="transmembrane region" description="Helical" evidence="4">
    <location>
        <begin position="33"/>
        <end position="53"/>
    </location>
</feature>
<organism evidence="6 7">
    <name type="scientific">Vogesella amnigena</name>
    <dbReference type="NCBI Taxonomy" id="1507449"/>
    <lineage>
        <taxon>Bacteria</taxon>
        <taxon>Pseudomonadati</taxon>
        <taxon>Pseudomonadota</taxon>
        <taxon>Betaproteobacteria</taxon>
        <taxon>Neisseriales</taxon>
        <taxon>Chromobacteriaceae</taxon>
        <taxon>Vogesella</taxon>
    </lineage>
</organism>
<dbReference type="InterPro" id="IPR036737">
    <property type="entry name" value="OmpA-like_sf"/>
</dbReference>
<keyword evidence="7" id="KW-1185">Reference proteome</keyword>
<dbReference type="InterPro" id="IPR050330">
    <property type="entry name" value="Bact_OuterMem_StrucFunc"/>
</dbReference>
<feature type="transmembrane region" description="Helical" evidence="4">
    <location>
        <begin position="318"/>
        <end position="338"/>
    </location>
</feature>
<evidence type="ECO:0000313" key="6">
    <source>
        <dbReference type="EMBL" id="MFC3624663.1"/>
    </source>
</evidence>
<evidence type="ECO:0000256" key="3">
    <source>
        <dbReference type="PROSITE-ProRule" id="PRU00473"/>
    </source>
</evidence>
<gene>
    <name evidence="6" type="ORF">ACFOKJ_00695</name>
</gene>
<dbReference type="PANTHER" id="PTHR30329:SF20">
    <property type="entry name" value="EXPORTED PROTEIN"/>
    <property type="match status" value="1"/>
</dbReference>
<dbReference type="PANTHER" id="PTHR30329">
    <property type="entry name" value="STATOR ELEMENT OF FLAGELLAR MOTOR COMPLEX"/>
    <property type="match status" value="1"/>
</dbReference>
<dbReference type="SUPFAM" id="SSF103088">
    <property type="entry name" value="OmpA-like"/>
    <property type="match status" value="1"/>
</dbReference>
<evidence type="ECO:0000259" key="5">
    <source>
        <dbReference type="PROSITE" id="PS51123"/>
    </source>
</evidence>
<dbReference type="RefSeq" id="WP_390276059.1">
    <property type="nucleotide sequence ID" value="NZ_JBHRYH010000002.1"/>
</dbReference>
<evidence type="ECO:0000256" key="1">
    <source>
        <dbReference type="ARBA" id="ARBA00004442"/>
    </source>
</evidence>
<reference evidence="7" key="1">
    <citation type="journal article" date="2019" name="Int. J. Syst. Evol. Microbiol.">
        <title>The Global Catalogue of Microorganisms (GCM) 10K type strain sequencing project: providing services to taxonomists for standard genome sequencing and annotation.</title>
        <authorList>
            <consortium name="The Broad Institute Genomics Platform"/>
            <consortium name="The Broad Institute Genome Sequencing Center for Infectious Disease"/>
            <person name="Wu L."/>
            <person name="Ma J."/>
        </authorList>
    </citation>
    <scope>NUCLEOTIDE SEQUENCE [LARGE SCALE GENOMIC DNA]</scope>
    <source>
        <strain evidence="7">KCTC 42195</strain>
    </source>
</reference>
<name>A0ABV7TQV1_9NEIS</name>
<keyword evidence="4" id="KW-0812">Transmembrane</keyword>
<proteinExistence type="predicted"/>
<dbReference type="InterPro" id="IPR006664">
    <property type="entry name" value="OMP_bac"/>
</dbReference>
<comment type="subcellular location">
    <subcellularLocation>
        <location evidence="1">Cell outer membrane</location>
    </subcellularLocation>
</comment>
<dbReference type="EMBL" id="JBHRYH010000002">
    <property type="protein sequence ID" value="MFC3624663.1"/>
    <property type="molecule type" value="Genomic_DNA"/>
</dbReference>
<comment type="caution">
    <text evidence="6">The sequence shown here is derived from an EMBL/GenBank/DDBJ whole genome shotgun (WGS) entry which is preliminary data.</text>
</comment>
<keyword evidence="2 3" id="KW-0472">Membrane</keyword>